<evidence type="ECO:0000256" key="4">
    <source>
        <dbReference type="ARBA" id="ARBA00023242"/>
    </source>
</evidence>
<evidence type="ECO:0000256" key="2">
    <source>
        <dbReference type="ARBA" id="ARBA00023015"/>
    </source>
</evidence>
<dbReference type="Pfam" id="PF03165">
    <property type="entry name" value="MH1"/>
    <property type="match status" value="1"/>
</dbReference>
<dbReference type="InterPro" id="IPR003619">
    <property type="entry name" value="MAD_homology1_Dwarfin-type"/>
</dbReference>
<dbReference type="GO" id="GO:0000981">
    <property type="term" value="F:DNA-binding transcription factor activity, RNA polymerase II-specific"/>
    <property type="evidence" value="ECO:0007669"/>
    <property type="project" value="TreeGrafter"/>
</dbReference>
<gene>
    <name evidence="8" type="ORF">DdX_02314</name>
</gene>
<dbReference type="AlphaFoldDB" id="A0AAD4R5X2"/>
<dbReference type="PANTHER" id="PTHR13703">
    <property type="entry name" value="SMAD"/>
    <property type="match status" value="1"/>
</dbReference>
<dbReference type="EMBL" id="JAKKPZ010000002">
    <property type="protein sequence ID" value="KAI1725641.1"/>
    <property type="molecule type" value="Genomic_DNA"/>
</dbReference>
<keyword evidence="5" id="KW-0175">Coiled coil</keyword>
<dbReference type="GO" id="GO:0030509">
    <property type="term" value="P:BMP signaling pathway"/>
    <property type="evidence" value="ECO:0007669"/>
    <property type="project" value="TreeGrafter"/>
</dbReference>
<evidence type="ECO:0000313" key="8">
    <source>
        <dbReference type="EMBL" id="KAI1725641.1"/>
    </source>
</evidence>
<dbReference type="InterPro" id="IPR036578">
    <property type="entry name" value="SMAD_MH1_sf"/>
</dbReference>
<organism evidence="8 9">
    <name type="scientific">Ditylenchus destructor</name>
    <dbReference type="NCBI Taxonomy" id="166010"/>
    <lineage>
        <taxon>Eukaryota</taxon>
        <taxon>Metazoa</taxon>
        <taxon>Ecdysozoa</taxon>
        <taxon>Nematoda</taxon>
        <taxon>Chromadorea</taxon>
        <taxon>Rhabditida</taxon>
        <taxon>Tylenchina</taxon>
        <taxon>Tylenchomorpha</taxon>
        <taxon>Sphaerularioidea</taxon>
        <taxon>Anguinidae</taxon>
        <taxon>Anguininae</taxon>
        <taxon>Ditylenchus</taxon>
    </lineage>
</organism>
<evidence type="ECO:0000313" key="9">
    <source>
        <dbReference type="Proteomes" id="UP001201812"/>
    </source>
</evidence>
<dbReference type="GO" id="GO:0070411">
    <property type="term" value="F:I-SMAD binding"/>
    <property type="evidence" value="ECO:0007669"/>
    <property type="project" value="TreeGrafter"/>
</dbReference>
<proteinExistence type="predicted"/>
<dbReference type="GO" id="GO:0000978">
    <property type="term" value="F:RNA polymerase II cis-regulatory region sequence-specific DNA binding"/>
    <property type="evidence" value="ECO:0007669"/>
    <property type="project" value="TreeGrafter"/>
</dbReference>
<keyword evidence="4" id="KW-0539">Nucleus</keyword>
<feature type="domain" description="MH1" evidence="7">
    <location>
        <begin position="53"/>
        <end position="122"/>
    </location>
</feature>
<accession>A0AAD4R5X2</accession>
<dbReference type="GO" id="GO:0071144">
    <property type="term" value="C:heteromeric SMAD protein complex"/>
    <property type="evidence" value="ECO:0007669"/>
    <property type="project" value="TreeGrafter"/>
</dbReference>
<name>A0AAD4R5X2_9BILA</name>
<dbReference type="GO" id="GO:0051239">
    <property type="term" value="P:regulation of multicellular organismal process"/>
    <property type="evidence" value="ECO:0007669"/>
    <property type="project" value="UniProtKB-ARBA"/>
</dbReference>
<dbReference type="PROSITE" id="PS51075">
    <property type="entry name" value="MH1"/>
    <property type="match status" value="1"/>
</dbReference>
<dbReference type="InterPro" id="IPR013790">
    <property type="entry name" value="Dwarfin"/>
</dbReference>
<keyword evidence="2" id="KW-0805">Transcription regulation</keyword>
<comment type="caution">
    <text evidence="8">The sequence shown here is derived from an EMBL/GenBank/DDBJ whole genome shotgun (WGS) entry which is preliminary data.</text>
</comment>
<reference evidence="8" key="1">
    <citation type="submission" date="2022-01" db="EMBL/GenBank/DDBJ databases">
        <title>Genome Sequence Resource for Two Populations of Ditylenchus destructor, the Migratory Endoparasitic Phytonematode.</title>
        <authorList>
            <person name="Zhang H."/>
            <person name="Lin R."/>
            <person name="Xie B."/>
        </authorList>
    </citation>
    <scope>NUCLEOTIDE SEQUENCE</scope>
    <source>
        <strain evidence="8">BazhouSP</strain>
    </source>
</reference>
<keyword evidence="9" id="KW-1185">Reference proteome</keyword>
<keyword evidence="3" id="KW-0804">Transcription</keyword>
<dbReference type="GO" id="GO:0009653">
    <property type="term" value="P:anatomical structure morphogenesis"/>
    <property type="evidence" value="ECO:0007669"/>
    <property type="project" value="TreeGrafter"/>
</dbReference>
<feature type="compositionally biased region" description="Polar residues" evidence="6">
    <location>
        <begin position="35"/>
        <end position="51"/>
    </location>
</feature>
<dbReference type="InterPro" id="IPR013019">
    <property type="entry name" value="MAD_homology_MH1"/>
</dbReference>
<dbReference type="GO" id="GO:0030154">
    <property type="term" value="P:cell differentiation"/>
    <property type="evidence" value="ECO:0007669"/>
    <property type="project" value="TreeGrafter"/>
</dbReference>
<dbReference type="Proteomes" id="UP001201812">
    <property type="component" value="Unassembled WGS sequence"/>
</dbReference>
<evidence type="ECO:0000256" key="1">
    <source>
        <dbReference type="ARBA" id="ARBA00004123"/>
    </source>
</evidence>
<sequence length="122" mass="13405">MNGAAMIKKEFSDSRPVSQFAPPVQNVGDIPQPRIRSQQGRGVTLGQRPTSSDACNTITSYLIHYIVGSDVEFSKKAIESLIKKLKDKRDELDEFIISVSTLGKAGTKCITIPRTLDGRLQV</sequence>
<evidence type="ECO:0000256" key="6">
    <source>
        <dbReference type="SAM" id="MobiDB-lite"/>
    </source>
</evidence>
<protein>
    <submittedName>
        <fullName evidence="8">MH1 domain-containing protein</fullName>
    </submittedName>
</protein>
<dbReference type="GO" id="GO:0060395">
    <property type="term" value="P:SMAD protein signal transduction"/>
    <property type="evidence" value="ECO:0007669"/>
    <property type="project" value="TreeGrafter"/>
</dbReference>
<evidence type="ECO:0000256" key="5">
    <source>
        <dbReference type="SAM" id="Coils"/>
    </source>
</evidence>
<feature type="coiled-coil region" evidence="5">
    <location>
        <begin position="71"/>
        <end position="98"/>
    </location>
</feature>
<evidence type="ECO:0000259" key="7">
    <source>
        <dbReference type="PROSITE" id="PS51075"/>
    </source>
</evidence>
<comment type="subcellular location">
    <subcellularLocation>
        <location evidence="1">Nucleus</location>
    </subcellularLocation>
</comment>
<dbReference type="SUPFAM" id="SSF56366">
    <property type="entry name" value="SMAD MH1 domain"/>
    <property type="match status" value="1"/>
</dbReference>
<feature type="region of interest" description="Disordered" evidence="6">
    <location>
        <begin position="1"/>
        <end position="51"/>
    </location>
</feature>
<evidence type="ECO:0000256" key="3">
    <source>
        <dbReference type="ARBA" id="ARBA00023163"/>
    </source>
</evidence>
<dbReference type="PANTHER" id="PTHR13703:SF45">
    <property type="entry name" value="MOTHERS AGAINST DECAPENTAPLEGIC HOMOLOG"/>
    <property type="match status" value="1"/>
</dbReference>
<dbReference type="Gene3D" id="3.90.520.10">
    <property type="entry name" value="SMAD MH1 domain"/>
    <property type="match status" value="1"/>
</dbReference>